<dbReference type="AlphaFoldDB" id="A0AAE1L8E1"/>
<name>A0AAE1L8E1_9NEOP</name>
<dbReference type="Proteomes" id="UP001219518">
    <property type="component" value="Unassembled WGS sequence"/>
</dbReference>
<keyword evidence="2" id="KW-0436">Ligase</keyword>
<accession>A0AAE1L8E1</accession>
<feature type="region of interest" description="Disordered" evidence="1">
    <location>
        <begin position="1"/>
        <end position="72"/>
    </location>
</feature>
<evidence type="ECO:0000313" key="2">
    <source>
        <dbReference type="EMBL" id="KAK3910521.1"/>
    </source>
</evidence>
<feature type="compositionally biased region" description="Basic and acidic residues" evidence="1">
    <location>
        <begin position="1"/>
        <end position="10"/>
    </location>
</feature>
<organism evidence="2 3">
    <name type="scientific">Frankliniella fusca</name>
    <dbReference type="NCBI Taxonomy" id="407009"/>
    <lineage>
        <taxon>Eukaryota</taxon>
        <taxon>Metazoa</taxon>
        <taxon>Ecdysozoa</taxon>
        <taxon>Arthropoda</taxon>
        <taxon>Hexapoda</taxon>
        <taxon>Insecta</taxon>
        <taxon>Pterygota</taxon>
        <taxon>Neoptera</taxon>
        <taxon>Paraneoptera</taxon>
        <taxon>Thysanoptera</taxon>
        <taxon>Terebrantia</taxon>
        <taxon>Thripoidea</taxon>
        <taxon>Thripidae</taxon>
        <taxon>Frankliniella</taxon>
    </lineage>
</organism>
<gene>
    <name evidence="2" type="ORF">KUF71_020335</name>
</gene>
<reference evidence="2" key="1">
    <citation type="submission" date="2021-07" db="EMBL/GenBank/DDBJ databases">
        <authorList>
            <person name="Catto M.A."/>
            <person name="Jacobson A."/>
            <person name="Kennedy G."/>
            <person name="Labadie P."/>
            <person name="Hunt B.G."/>
            <person name="Srinivasan R."/>
        </authorList>
    </citation>
    <scope>NUCLEOTIDE SEQUENCE</scope>
    <source>
        <strain evidence="2">PL_HMW_Pooled</strain>
        <tissue evidence="2">Head</tissue>
    </source>
</reference>
<evidence type="ECO:0000313" key="3">
    <source>
        <dbReference type="Proteomes" id="UP001219518"/>
    </source>
</evidence>
<dbReference type="GO" id="GO:0016874">
    <property type="term" value="F:ligase activity"/>
    <property type="evidence" value="ECO:0007669"/>
    <property type="project" value="UniProtKB-KW"/>
</dbReference>
<feature type="non-terminal residue" evidence="2">
    <location>
        <position position="1"/>
    </location>
</feature>
<reference evidence="2" key="2">
    <citation type="journal article" date="2023" name="BMC Genomics">
        <title>Pest status, molecular evolution, and epigenetic factors derived from the genome assembly of Frankliniella fusca, a thysanopteran phytovirus vector.</title>
        <authorList>
            <person name="Catto M.A."/>
            <person name="Labadie P.E."/>
            <person name="Jacobson A.L."/>
            <person name="Kennedy G.G."/>
            <person name="Srinivasan R."/>
            <person name="Hunt B.G."/>
        </authorList>
    </citation>
    <scope>NUCLEOTIDE SEQUENCE</scope>
    <source>
        <strain evidence="2">PL_HMW_Pooled</strain>
    </source>
</reference>
<evidence type="ECO:0000256" key="1">
    <source>
        <dbReference type="SAM" id="MobiDB-lite"/>
    </source>
</evidence>
<feature type="compositionally biased region" description="Basic and acidic residues" evidence="1">
    <location>
        <begin position="43"/>
        <end position="55"/>
    </location>
</feature>
<dbReference type="EMBL" id="JAHWGI010000170">
    <property type="protein sequence ID" value="KAK3910521.1"/>
    <property type="molecule type" value="Genomic_DNA"/>
</dbReference>
<proteinExistence type="predicted"/>
<protein>
    <submittedName>
        <fullName evidence="2">Serine--tRNA ligase</fullName>
    </submittedName>
</protein>
<keyword evidence="3" id="KW-1185">Reference proteome</keyword>
<sequence length="236" mass="25797">MEDKQDSNRDEDGEELAAGARRRTLQHAAAHRQVGSSCQGWEHTGDQDKDRDDQGVRATPADADRWSLQGRETGTVQELGVAEDGWNCASNDLGWVPGQNLDYVPSYRDRDRRGGSSKAGSAIVRDEAHKSLNEPGASVVYLHDSREASVQIEWSSPSGEAEPVDVAVSGSRQYLLEQRVRPSSRGRAAPCRLIQRSAYLEVPHLVAELICTSSSRTDGDRVKWMGAWSGAARAPS</sequence>
<comment type="caution">
    <text evidence="2">The sequence shown here is derived from an EMBL/GenBank/DDBJ whole genome shotgun (WGS) entry which is preliminary data.</text>
</comment>